<proteinExistence type="predicted"/>
<accession>A0A419ERE0</accession>
<name>A0A419ERE0_9BACT</name>
<keyword evidence="1" id="KW-1133">Transmembrane helix</keyword>
<reference evidence="2 3" key="1">
    <citation type="journal article" date="2017" name="ISME J.">
        <title>Energy and carbon metabolisms in a deep terrestrial subsurface fluid microbial community.</title>
        <authorList>
            <person name="Momper L."/>
            <person name="Jungbluth S.P."/>
            <person name="Lee M.D."/>
            <person name="Amend J.P."/>
        </authorList>
    </citation>
    <scope>NUCLEOTIDE SEQUENCE [LARGE SCALE GENOMIC DNA]</scope>
    <source>
        <strain evidence="2">SURF_17</strain>
    </source>
</reference>
<keyword evidence="1" id="KW-0472">Membrane</keyword>
<dbReference type="Proteomes" id="UP000285961">
    <property type="component" value="Unassembled WGS sequence"/>
</dbReference>
<evidence type="ECO:0000256" key="1">
    <source>
        <dbReference type="SAM" id="Phobius"/>
    </source>
</evidence>
<feature type="transmembrane region" description="Helical" evidence="1">
    <location>
        <begin position="25"/>
        <end position="44"/>
    </location>
</feature>
<keyword evidence="1" id="KW-0812">Transmembrane</keyword>
<organism evidence="2 3">
    <name type="scientific">Candidatus Abyssobacteria bacterium SURF_17</name>
    <dbReference type="NCBI Taxonomy" id="2093361"/>
    <lineage>
        <taxon>Bacteria</taxon>
        <taxon>Pseudomonadati</taxon>
        <taxon>Candidatus Hydrogenedentota</taxon>
        <taxon>Candidatus Abyssobacteria</taxon>
    </lineage>
</organism>
<protein>
    <submittedName>
        <fullName evidence="2">Uncharacterized protein</fullName>
    </submittedName>
</protein>
<evidence type="ECO:0000313" key="3">
    <source>
        <dbReference type="Proteomes" id="UP000285961"/>
    </source>
</evidence>
<comment type="caution">
    <text evidence="2">The sequence shown here is derived from an EMBL/GenBank/DDBJ whole genome shotgun (WGS) entry which is preliminary data.</text>
</comment>
<evidence type="ECO:0000313" key="2">
    <source>
        <dbReference type="EMBL" id="RJP66017.1"/>
    </source>
</evidence>
<sequence>MPQEWAKLRIFIIVPDLAKSMKSRLLKVLGSYLLWALLAIALWTRAYDHIRRYQFSGNPIAMSLISFEQNLRSYNKAKKQGERTYTVIVGPSYAADLGSPFGSFNLGLGAGSSSEMKTIIEDYCRQKDRILYILSILEASSSPGIIRHGLRGGGKGFQGLKNTASRRLSVTRGYLHSKLGMYERDNLIDRVLPPLTASELHNIGLISNRPNIEESRARIIKHMINMIPDTDYQGIDRYIKLSEERQNIRYVLLPVLPSQTVSRDEEFNKKLTSIHYLEERLFDDIHESGLKYVDLSGILSIEDYSDFVHFTDRGRYKIIKYLNKNGCFD</sequence>
<dbReference type="AlphaFoldDB" id="A0A419ERE0"/>
<dbReference type="EMBL" id="QZKI01000120">
    <property type="protein sequence ID" value="RJP66017.1"/>
    <property type="molecule type" value="Genomic_DNA"/>
</dbReference>
<gene>
    <name evidence="2" type="ORF">C4532_16635</name>
</gene>